<feature type="region of interest" description="Disordered" evidence="1">
    <location>
        <begin position="1"/>
        <end position="47"/>
    </location>
</feature>
<reference evidence="3 4" key="1">
    <citation type="submission" date="2024-06" db="EMBL/GenBank/DDBJ databases">
        <title>Halorubrum miltondacostae sp. nov., a potential PHA producer isolated from an inland solar saltern in Rio Maior, Portugal.</title>
        <authorList>
            <person name="Albuquerque L."/>
            <person name="Viver T."/>
            <person name="Barroso C."/>
            <person name="Claudino R."/>
            <person name="Galvan M."/>
            <person name="Simoes G."/>
            <person name="Lobo Da Cunha A."/>
            <person name="Egas C."/>
        </authorList>
    </citation>
    <scope>NUCLEOTIDE SEQUENCE [LARGE SCALE GENOMIC DNA]</scope>
    <source>
        <strain evidence="3 4">RMP-11</strain>
    </source>
</reference>
<evidence type="ECO:0000256" key="1">
    <source>
        <dbReference type="SAM" id="MobiDB-lite"/>
    </source>
</evidence>
<accession>A0ABD5M5W1</accession>
<dbReference type="Proteomes" id="UP001567572">
    <property type="component" value="Unassembled WGS sequence"/>
</dbReference>
<feature type="transmembrane region" description="Helical" evidence="2">
    <location>
        <begin position="138"/>
        <end position="157"/>
    </location>
</feature>
<sequence>MDRPEGPQNERRSLHEREERGPRGHHTENGRVSPSRRPRRSVSSRQFGGARRSLLSVSGIALLTATKAADAATTAVGLVYVPGIYEANTLIAFLLHRVGVATGLLVSSFAVIVVIALITEIASITVCARRTDAHLATVVRLVGYGIPSVLFAAVSVYNVTKLVTGVETAALI</sequence>
<name>A0ABD5M5W1_9EURY</name>
<proteinExistence type="predicted"/>
<evidence type="ECO:0000256" key="2">
    <source>
        <dbReference type="SAM" id="Phobius"/>
    </source>
</evidence>
<evidence type="ECO:0000313" key="4">
    <source>
        <dbReference type="Proteomes" id="UP001567572"/>
    </source>
</evidence>
<evidence type="ECO:0000313" key="3">
    <source>
        <dbReference type="EMBL" id="MEZ3163944.1"/>
    </source>
</evidence>
<feature type="transmembrane region" description="Helical" evidence="2">
    <location>
        <begin position="100"/>
        <end position="126"/>
    </location>
</feature>
<dbReference type="EMBL" id="JBEDNY010000002">
    <property type="protein sequence ID" value="MEZ3163944.1"/>
    <property type="molecule type" value="Genomic_DNA"/>
</dbReference>
<comment type="caution">
    <text evidence="3">The sequence shown here is derived from an EMBL/GenBank/DDBJ whole genome shotgun (WGS) entry which is preliminary data.</text>
</comment>
<gene>
    <name evidence="3" type="ORF">ABNG04_08700</name>
</gene>
<dbReference type="AlphaFoldDB" id="A0ABD5M5W1"/>
<keyword evidence="2" id="KW-0812">Transmembrane</keyword>
<keyword evidence="4" id="KW-1185">Reference proteome</keyword>
<protein>
    <recommendedName>
        <fullName evidence="5">DUF5658 domain-containing protein</fullName>
    </recommendedName>
</protein>
<keyword evidence="2" id="KW-0472">Membrane</keyword>
<dbReference type="RefSeq" id="WP_371161805.1">
    <property type="nucleotide sequence ID" value="NZ_JBEDNX010000002.1"/>
</dbReference>
<feature type="compositionally biased region" description="Basic and acidic residues" evidence="1">
    <location>
        <begin position="1"/>
        <end position="29"/>
    </location>
</feature>
<keyword evidence="2" id="KW-1133">Transmembrane helix</keyword>
<organism evidence="3 4">
    <name type="scientific">Halorubrum miltondacostae</name>
    <dbReference type="NCBI Taxonomy" id="3076378"/>
    <lineage>
        <taxon>Archaea</taxon>
        <taxon>Methanobacteriati</taxon>
        <taxon>Methanobacteriota</taxon>
        <taxon>Stenosarchaea group</taxon>
        <taxon>Halobacteria</taxon>
        <taxon>Halobacteriales</taxon>
        <taxon>Haloferacaceae</taxon>
        <taxon>Halorubrum</taxon>
    </lineage>
</organism>
<evidence type="ECO:0008006" key="5">
    <source>
        <dbReference type="Google" id="ProtNLM"/>
    </source>
</evidence>